<evidence type="ECO:0000313" key="2">
    <source>
        <dbReference type="EMBL" id="MBX71204.1"/>
    </source>
</evidence>
<name>A0A2P2QWD4_RHIMU</name>
<dbReference type="EMBL" id="GGEC01090720">
    <property type="protein sequence ID" value="MBX71204.1"/>
    <property type="molecule type" value="Transcribed_RNA"/>
</dbReference>
<evidence type="ECO:0000256" key="1">
    <source>
        <dbReference type="SAM" id="Phobius"/>
    </source>
</evidence>
<sequence length="58" mass="6419">MSLGHLVNGALFWHILGSSFCILFAFLFGFSACVPCTMLIPFPAKPHIYINLGQAIEY</sequence>
<organism evidence="2">
    <name type="scientific">Rhizophora mucronata</name>
    <name type="common">Asiatic mangrove</name>
    <dbReference type="NCBI Taxonomy" id="61149"/>
    <lineage>
        <taxon>Eukaryota</taxon>
        <taxon>Viridiplantae</taxon>
        <taxon>Streptophyta</taxon>
        <taxon>Embryophyta</taxon>
        <taxon>Tracheophyta</taxon>
        <taxon>Spermatophyta</taxon>
        <taxon>Magnoliopsida</taxon>
        <taxon>eudicotyledons</taxon>
        <taxon>Gunneridae</taxon>
        <taxon>Pentapetalae</taxon>
        <taxon>rosids</taxon>
        <taxon>fabids</taxon>
        <taxon>Malpighiales</taxon>
        <taxon>Rhizophoraceae</taxon>
        <taxon>Rhizophora</taxon>
    </lineage>
</organism>
<accession>A0A2P2QWD4</accession>
<dbReference type="AlphaFoldDB" id="A0A2P2QWD4"/>
<proteinExistence type="predicted"/>
<keyword evidence="1" id="KW-0812">Transmembrane</keyword>
<protein>
    <submittedName>
        <fullName evidence="2">Uncharacterized protein</fullName>
    </submittedName>
</protein>
<reference evidence="2" key="1">
    <citation type="submission" date="2018-02" db="EMBL/GenBank/DDBJ databases">
        <title>Rhizophora mucronata_Transcriptome.</title>
        <authorList>
            <person name="Meera S.P."/>
            <person name="Sreeshan A."/>
            <person name="Augustine A."/>
        </authorList>
    </citation>
    <scope>NUCLEOTIDE SEQUENCE</scope>
    <source>
        <tissue evidence="2">Leaf</tissue>
    </source>
</reference>
<keyword evidence="1" id="KW-0472">Membrane</keyword>
<keyword evidence="1" id="KW-1133">Transmembrane helix</keyword>
<feature type="transmembrane region" description="Helical" evidence="1">
    <location>
        <begin position="12"/>
        <end position="40"/>
    </location>
</feature>